<dbReference type="GO" id="GO:0016755">
    <property type="term" value="F:aminoacyltransferase activity"/>
    <property type="evidence" value="ECO:0007669"/>
    <property type="project" value="InterPro"/>
</dbReference>
<dbReference type="GO" id="GO:0009252">
    <property type="term" value="P:peptidoglycan biosynthetic process"/>
    <property type="evidence" value="ECO:0007669"/>
    <property type="project" value="UniProtKB-KW"/>
</dbReference>
<comment type="similarity">
    <text evidence="1">Belongs to the FemABX family.</text>
</comment>
<dbReference type="InterPro" id="IPR050644">
    <property type="entry name" value="PG_Glycine_Bridge_Synth"/>
</dbReference>
<dbReference type="eggNOG" id="COG5653">
    <property type="taxonomic scope" value="Bacteria"/>
</dbReference>
<evidence type="ECO:0000256" key="3">
    <source>
        <dbReference type="ARBA" id="ARBA00022960"/>
    </source>
</evidence>
<dbReference type="GO" id="GO:0071555">
    <property type="term" value="P:cell wall organization"/>
    <property type="evidence" value="ECO:0007669"/>
    <property type="project" value="UniProtKB-KW"/>
</dbReference>
<evidence type="ECO:0000256" key="2">
    <source>
        <dbReference type="ARBA" id="ARBA00022679"/>
    </source>
</evidence>
<dbReference type="PANTHER" id="PTHR36174:SF1">
    <property type="entry name" value="LIPID II:GLYCINE GLYCYLTRANSFERASE"/>
    <property type="match status" value="1"/>
</dbReference>
<dbReference type="Pfam" id="PF13480">
    <property type="entry name" value="Acetyltransf_6"/>
    <property type="match status" value="1"/>
</dbReference>
<dbReference type="PANTHER" id="PTHR36174">
    <property type="entry name" value="LIPID II:GLYCINE GLYCYLTRANSFERASE"/>
    <property type="match status" value="1"/>
</dbReference>
<evidence type="ECO:0000256" key="6">
    <source>
        <dbReference type="ARBA" id="ARBA00023316"/>
    </source>
</evidence>
<dbReference type="InterPro" id="IPR038740">
    <property type="entry name" value="BioF2-like_GNAT_dom"/>
</dbReference>
<protein>
    <recommendedName>
        <fullName evidence="7">BioF2-like acetyltransferase domain-containing protein</fullName>
    </recommendedName>
</protein>
<evidence type="ECO:0000256" key="5">
    <source>
        <dbReference type="ARBA" id="ARBA00023315"/>
    </source>
</evidence>
<dbReference type="AlphaFoldDB" id="G2E2W8"/>
<dbReference type="GO" id="GO:0008360">
    <property type="term" value="P:regulation of cell shape"/>
    <property type="evidence" value="ECO:0007669"/>
    <property type="project" value="UniProtKB-KW"/>
</dbReference>
<accession>G2E2W8</accession>
<keyword evidence="9" id="KW-1185">Reference proteome</keyword>
<evidence type="ECO:0000313" key="8">
    <source>
        <dbReference type="EMBL" id="EGV30430.1"/>
    </source>
</evidence>
<proteinExistence type="inferred from homology"/>
<evidence type="ECO:0000256" key="4">
    <source>
        <dbReference type="ARBA" id="ARBA00022984"/>
    </source>
</evidence>
<dbReference type="InterPro" id="IPR003447">
    <property type="entry name" value="FEMABX"/>
</dbReference>
<evidence type="ECO:0000313" key="9">
    <source>
        <dbReference type="Proteomes" id="UP000004200"/>
    </source>
</evidence>
<dbReference type="InterPro" id="IPR016181">
    <property type="entry name" value="Acyl_CoA_acyltransferase"/>
</dbReference>
<sequence length="342" mass="37842">MLILGADQVDAAAKSRFLAHQADVRCYHAPAWLAALCEGFGFRDCTRYAVENGDLVGLLPMMRRSSLRGQRECVALPFSHQVPLLASDASVIPRLVEAALELAPRLVVRDAVALAASGRRIDSGSVTAWVDLRDGYEQVSQRFSSMARRGVRKALQEGIDVTLATDAAAVDQFYELMIETRRRQGVPIYPRRFLHAIRRHFGLEASRLWLARDQGRVIAGLWLLLFQGHVLYAFGASRSEPEALRKRPNNLLFDRVIASLCNEGYPTLDLGSAHRDNAGLIAFKQGWGAQMAPITWRVWPEQCGFQPIARTGALVGAVSMALRKMPVPLYLQLSALLIGRLG</sequence>
<dbReference type="EMBL" id="AFWT01000018">
    <property type="protein sequence ID" value="EGV30430.1"/>
    <property type="molecule type" value="Genomic_DNA"/>
</dbReference>
<comment type="caution">
    <text evidence="8">The sequence shown here is derived from an EMBL/GenBank/DDBJ whole genome shotgun (WGS) entry which is preliminary data.</text>
</comment>
<keyword evidence="4" id="KW-0573">Peptidoglycan synthesis</keyword>
<dbReference type="SUPFAM" id="SSF55729">
    <property type="entry name" value="Acyl-CoA N-acyltransferases (Nat)"/>
    <property type="match status" value="1"/>
</dbReference>
<gene>
    <name evidence="8" type="ORF">ThidrDRAFT_2631</name>
</gene>
<keyword evidence="6" id="KW-0961">Cell wall biogenesis/degradation</keyword>
<keyword evidence="2" id="KW-0808">Transferase</keyword>
<reference evidence="8 9" key="1">
    <citation type="submission" date="2011-06" db="EMBL/GenBank/DDBJ databases">
        <title>The draft genome of Thiorhodococcus drewsii AZ1.</title>
        <authorList>
            <consortium name="US DOE Joint Genome Institute (JGI-PGF)"/>
            <person name="Lucas S."/>
            <person name="Han J."/>
            <person name="Lapidus A."/>
            <person name="Cheng J.-F."/>
            <person name="Goodwin L."/>
            <person name="Pitluck S."/>
            <person name="Peters L."/>
            <person name="Land M.L."/>
            <person name="Hauser L."/>
            <person name="Vogl K."/>
            <person name="Liu Z."/>
            <person name="Imhoff J."/>
            <person name="Thiel V."/>
            <person name="Frigaard N.-U."/>
            <person name="Bryant D.A."/>
            <person name="Woyke T.J."/>
        </authorList>
    </citation>
    <scope>NUCLEOTIDE SEQUENCE [LARGE SCALE GENOMIC DNA]</scope>
    <source>
        <strain evidence="8 9">AZ1</strain>
    </source>
</reference>
<organism evidence="8 9">
    <name type="scientific">Thiorhodococcus drewsii AZ1</name>
    <dbReference type="NCBI Taxonomy" id="765913"/>
    <lineage>
        <taxon>Bacteria</taxon>
        <taxon>Pseudomonadati</taxon>
        <taxon>Pseudomonadota</taxon>
        <taxon>Gammaproteobacteria</taxon>
        <taxon>Chromatiales</taxon>
        <taxon>Chromatiaceae</taxon>
        <taxon>Thiorhodococcus</taxon>
    </lineage>
</organism>
<dbReference type="PROSITE" id="PS51191">
    <property type="entry name" value="FEMABX"/>
    <property type="match status" value="1"/>
</dbReference>
<name>G2E2W8_9GAMM</name>
<evidence type="ECO:0000256" key="1">
    <source>
        <dbReference type="ARBA" id="ARBA00009943"/>
    </source>
</evidence>
<keyword evidence="5" id="KW-0012">Acyltransferase</keyword>
<keyword evidence="3" id="KW-0133">Cell shape</keyword>
<dbReference type="STRING" id="765913.ThidrDRAFT_2631"/>
<dbReference type="Proteomes" id="UP000004200">
    <property type="component" value="Unassembled WGS sequence"/>
</dbReference>
<dbReference type="Gene3D" id="3.40.630.30">
    <property type="match status" value="1"/>
</dbReference>
<feature type="domain" description="BioF2-like acetyltransferase" evidence="7">
    <location>
        <begin position="144"/>
        <end position="273"/>
    </location>
</feature>
<evidence type="ECO:0000259" key="7">
    <source>
        <dbReference type="Pfam" id="PF13480"/>
    </source>
</evidence>